<dbReference type="Proteomes" id="UP000824334">
    <property type="component" value="Chromosome"/>
</dbReference>
<keyword evidence="1" id="KW-1134">Transmembrane beta strand</keyword>
<evidence type="ECO:0000256" key="1">
    <source>
        <dbReference type="PROSITE-ProRule" id="PRU01360"/>
    </source>
</evidence>
<evidence type="ECO:0000313" key="7">
    <source>
        <dbReference type="EMBL" id="QYC10653.1"/>
    </source>
</evidence>
<dbReference type="InterPro" id="IPR039426">
    <property type="entry name" value="TonB-dep_rcpt-like"/>
</dbReference>
<dbReference type="InterPro" id="IPR000531">
    <property type="entry name" value="Beta-barrel_TonB"/>
</dbReference>
<evidence type="ECO:0000256" key="3">
    <source>
        <dbReference type="SAM" id="MobiDB-lite"/>
    </source>
</evidence>
<feature type="domain" description="TonB-dependent receptor-like beta-barrel" evidence="5">
    <location>
        <begin position="392"/>
        <end position="876"/>
    </location>
</feature>
<proteinExistence type="inferred from homology"/>
<dbReference type="Pfam" id="PF00593">
    <property type="entry name" value="TonB_dep_Rec_b-barrel"/>
    <property type="match status" value="1"/>
</dbReference>
<dbReference type="InterPro" id="IPR010104">
    <property type="entry name" value="TonB_rcpt_bac"/>
</dbReference>
<comment type="similarity">
    <text evidence="1 2">Belongs to the TonB-dependent receptor family.</text>
</comment>
<feature type="domain" description="TonB-dependent receptor plug" evidence="6">
    <location>
        <begin position="62"/>
        <end position="164"/>
    </location>
</feature>
<feature type="signal peptide" evidence="4">
    <location>
        <begin position="1"/>
        <end position="29"/>
    </location>
</feature>
<dbReference type="PANTHER" id="PTHR40980">
    <property type="entry name" value="PLUG DOMAIN-CONTAINING PROTEIN"/>
    <property type="match status" value="1"/>
</dbReference>
<organism evidence="7 8">
    <name type="scientific">Brevundimonas nasdae</name>
    <dbReference type="NCBI Taxonomy" id="172043"/>
    <lineage>
        <taxon>Bacteria</taxon>
        <taxon>Pseudomonadati</taxon>
        <taxon>Pseudomonadota</taxon>
        <taxon>Alphaproteobacteria</taxon>
        <taxon>Caulobacterales</taxon>
        <taxon>Caulobacteraceae</taxon>
        <taxon>Brevundimonas</taxon>
    </lineage>
</organism>
<sequence length="909" mass="98187">MKDSHRRGGAVLLHGASALALFVAAPALAQTAPSGAAAQPSTVDEIVVTGTRASLARALDVKRNTVGVVDSIAAEDIGKFPDQNVAESLQRITGVSIDRSGGEGKFITVRGFGPEFNTVLLNNRLLATENAGREFSFDILASELISGAEVYKSSDAVQQEGGIGSTVIVRTARPLDRPGYHFAGSAAAKTDSTADRTTPTFSMVASGSNAARDFGALFSLAYDERDSRATNINTGGWIAGQNLDFNGDKTIDLANVALPRTLNYTVENSHRERIGGTLALDWVVNDKLKLTADALYTQLRVNSRSNQLGYYTDPSDIVSATANGNGTVTHFVRSASGGLATDQIVFDSPRDAKTYQLALHARYTPDDRSVLDVDLSHSQATDQNKSVFYVIGSRNTGFNPTFDLNAGGLPTMTNVLSPTDPSRLVLHCCSERGGEVTDAVTQLNLDYRRDFEGVLQTIKVGGLATYRKKDITSLLTPDPLGCFYCGYYASMPADITSVFHAGNILGSGDMSWLDYDLAKLVAYYGSDAAISQRNDPAAEAAFRAVYQANNNSLAPQYDALGSGSVAETSGAIYAQAEFGGYHNDHRWSAIAGLRYVYTDLTAEGNSRQLLSIKPRPGDPTSADPTYSPPVPVSANSTYGYLLPSISARYNITDDIVLRGAASRTLTRPTLTNLRLSQSFDFRPPQSSTVSGGNPYLKPYLAWNGDVGLDWFINRASYASIAVFYKDVSNFVSLVTTPTEFFGYPFLQTQPTNAESAEVYGFEAAVQYTFDQLPAPFDGLGVSANYTKVESSIGFDPSLSSQTFNVEGLSDTANLVGFYEKGPIQFRVAYNWRDKFLRRTFGANGQPENVGAYGQYDLSGSYKVTDNISVFAEAINLTNKHNRSYSIYEERLIQLEDTGRRVTVGVRATF</sequence>
<dbReference type="EMBL" id="CP080034">
    <property type="protein sequence ID" value="QYC10653.1"/>
    <property type="molecule type" value="Genomic_DNA"/>
</dbReference>
<keyword evidence="1 2" id="KW-0472">Membrane</keyword>
<keyword evidence="1" id="KW-0812">Transmembrane</keyword>
<keyword evidence="7" id="KW-0675">Receptor</keyword>
<dbReference type="RefSeq" id="WP_219353395.1">
    <property type="nucleotide sequence ID" value="NZ_CP080034.1"/>
</dbReference>
<dbReference type="GeneID" id="94373847"/>
<dbReference type="Pfam" id="PF07715">
    <property type="entry name" value="Plug"/>
    <property type="match status" value="1"/>
</dbReference>
<keyword evidence="4" id="KW-0732">Signal</keyword>
<evidence type="ECO:0000259" key="6">
    <source>
        <dbReference type="Pfam" id="PF07715"/>
    </source>
</evidence>
<evidence type="ECO:0000313" key="8">
    <source>
        <dbReference type="Proteomes" id="UP000824334"/>
    </source>
</evidence>
<dbReference type="NCBIfam" id="TIGR01782">
    <property type="entry name" value="TonB-Xanth-Caul"/>
    <property type="match status" value="1"/>
</dbReference>
<evidence type="ECO:0000256" key="4">
    <source>
        <dbReference type="SAM" id="SignalP"/>
    </source>
</evidence>
<evidence type="ECO:0000256" key="2">
    <source>
        <dbReference type="RuleBase" id="RU003357"/>
    </source>
</evidence>
<feature type="chain" id="PRO_5045226876" evidence="4">
    <location>
        <begin position="30"/>
        <end position="909"/>
    </location>
</feature>
<comment type="subcellular location">
    <subcellularLocation>
        <location evidence="1">Cell outer membrane</location>
        <topology evidence="1">Multi-pass membrane protein</topology>
    </subcellularLocation>
</comment>
<accession>A0ABX8TIQ5</accession>
<dbReference type="PROSITE" id="PS52016">
    <property type="entry name" value="TONB_DEPENDENT_REC_3"/>
    <property type="match status" value="1"/>
</dbReference>
<dbReference type="PANTHER" id="PTHR40980:SF3">
    <property type="entry name" value="TONB-DEPENDENT RECEPTOR-LIKE BETA-BARREL DOMAIN-CONTAINING PROTEIN"/>
    <property type="match status" value="1"/>
</dbReference>
<keyword evidence="2" id="KW-0798">TonB box</keyword>
<dbReference type="InterPro" id="IPR012910">
    <property type="entry name" value="Plug_dom"/>
</dbReference>
<feature type="region of interest" description="Disordered" evidence="3">
    <location>
        <begin position="608"/>
        <end position="629"/>
    </location>
</feature>
<reference evidence="7 8" key="1">
    <citation type="submission" date="2021-07" db="EMBL/GenBank/DDBJ databases">
        <title>Isolation and characterization of bacteria from a gold mining with a capacity of golden bioaccumulation.</title>
        <authorList>
            <person name="Yang X.J."/>
        </authorList>
    </citation>
    <scope>NUCLEOTIDE SEQUENCE [LARGE SCALE GENOMIC DNA]</scope>
    <source>
        <strain evidence="7 8">Au29</strain>
    </source>
</reference>
<protein>
    <submittedName>
        <fullName evidence="7">TonB-dependent receptor</fullName>
    </submittedName>
</protein>
<gene>
    <name evidence="7" type="ORF">KWG56_01125</name>
</gene>
<keyword evidence="8" id="KW-1185">Reference proteome</keyword>
<keyword evidence="1" id="KW-0813">Transport</keyword>
<dbReference type="CDD" id="cd01347">
    <property type="entry name" value="ligand_gated_channel"/>
    <property type="match status" value="1"/>
</dbReference>
<name>A0ABX8TIQ5_9CAUL</name>
<evidence type="ECO:0000259" key="5">
    <source>
        <dbReference type="Pfam" id="PF00593"/>
    </source>
</evidence>
<keyword evidence="1" id="KW-0998">Cell outer membrane</keyword>